<protein>
    <submittedName>
        <fullName evidence="1">Uncharacterized protein</fullName>
    </submittedName>
</protein>
<evidence type="ECO:0000313" key="2">
    <source>
        <dbReference type="Proteomes" id="UP000077266"/>
    </source>
</evidence>
<dbReference type="AlphaFoldDB" id="A0A166A7B8"/>
<accession>A0A166A7B8</accession>
<dbReference type="Proteomes" id="UP000077266">
    <property type="component" value="Unassembled WGS sequence"/>
</dbReference>
<dbReference type="InParanoid" id="A0A166A7B8"/>
<proteinExistence type="predicted"/>
<name>A0A166A7B8_EXIGL</name>
<gene>
    <name evidence="1" type="ORF">EXIGLDRAFT_150523</name>
</gene>
<evidence type="ECO:0000313" key="1">
    <source>
        <dbReference type="EMBL" id="KZV89209.1"/>
    </source>
</evidence>
<keyword evidence="2" id="KW-1185">Reference proteome</keyword>
<reference evidence="1 2" key="1">
    <citation type="journal article" date="2016" name="Mol. Biol. Evol.">
        <title>Comparative Genomics of Early-Diverging Mushroom-Forming Fungi Provides Insights into the Origins of Lignocellulose Decay Capabilities.</title>
        <authorList>
            <person name="Nagy L.G."/>
            <person name="Riley R."/>
            <person name="Tritt A."/>
            <person name="Adam C."/>
            <person name="Daum C."/>
            <person name="Floudas D."/>
            <person name="Sun H."/>
            <person name="Yadav J.S."/>
            <person name="Pangilinan J."/>
            <person name="Larsson K.H."/>
            <person name="Matsuura K."/>
            <person name="Barry K."/>
            <person name="Labutti K."/>
            <person name="Kuo R."/>
            <person name="Ohm R.A."/>
            <person name="Bhattacharya S.S."/>
            <person name="Shirouzu T."/>
            <person name="Yoshinaga Y."/>
            <person name="Martin F.M."/>
            <person name="Grigoriev I.V."/>
            <person name="Hibbett D.S."/>
        </authorList>
    </citation>
    <scope>NUCLEOTIDE SEQUENCE [LARGE SCALE GENOMIC DNA]</scope>
    <source>
        <strain evidence="1 2">HHB12029</strain>
    </source>
</reference>
<dbReference type="EMBL" id="KV426079">
    <property type="protein sequence ID" value="KZV89209.1"/>
    <property type="molecule type" value="Genomic_DNA"/>
</dbReference>
<sequence length="274" mass="30303">MEGMRITPTHALALCNVGRYLRCDILIGERGGLEIAVIRRRQRTLIIIGRHRDIVVVRGGCGPVVRRRESVVRRLCEVTVVSRGRKLVIRRGGNMCHSRLPRAGLLGLRGGLSPLGCEHDHFGEFTRISMARTKSCIRRHFEPDRSHGNSLRPSGSMSLFWPAPAFSTLKLAVFCDSLPYPRSAQPRTLTEPCAATLQVNCVLRLLRTTVRCSSGPAGDLHGHGLFTACPQQSHGLCFPSLRLTAYVSTCRPYLSRPEVRNAAMTDAHTESCVT</sequence>
<organism evidence="1 2">
    <name type="scientific">Exidia glandulosa HHB12029</name>
    <dbReference type="NCBI Taxonomy" id="1314781"/>
    <lineage>
        <taxon>Eukaryota</taxon>
        <taxon>Fungi</taxon>
        <taxon>Dikarya</taxon>
        <taxon>Basidiomycota</taxon>
        <taxon>Agaricomycotina</taxon>
        <taxon>Agaricomycetes</taxon>
        <taxon>Auriculariales</taxon>
        <taxon>Exidiaceae</taxon>
        <taxon>Exidia</taxon>
    </lineage>
</organism>